<dbReference type="InterPro" id="IPR032675">
    <property type="entry name" value="LRR_dom_sf"/>
</dbReference>
<evidence type="ECO:0000313" key="2">
    <source>
        <dbReference type="Proteomes" id="UP001153069"/>
    </source>
</evidence>
<name>A0A9N8EVP8_9STRA</name>
<protein>
    <submittedName>
        <fullName evidence="1">Uncharacterized protein</fullName>
    </submittedName>
</protein>
<dbReference type="SUPFAM" id="SSF52047">
    <property type="entry name" value="RNI-like"/>
    <property type="match status" value="1"/>
</dbReference>
<keyword evidence="2" id="KW-1185">Reference proteome</keyword>
<evidence type="ECO:0000313" key="1">
    <source>
        <dbReference type="EMBL" id="CAB9529042.1"/>
    </source>
</evidence>
<comment type="caution">
    <text evidence="1">The sequence shown here is derived from an EMBL/GenBank/DDBJ whole genome shotgun (WGS) entry which is preliminary data.</text>
</comment>
<reference evidence="1" key="1">
    <citation type="submission" date="2020-06" db="EMBL/GenBank/DDBJ databases">
        <authorList>
            <consortium name="Plant Systems Biology data submission"/>
        </authorList>
    </citation>
    <scope>NUCLEOTIDE SEQUENCE</scope>
    <source>
        <strain evidence="1">D6</strain>
    </source>
</reference>
<dbReference type="Proteomes" id="UP001153069">
    <property type="component" value="Unassembled WGS sequence"/>
</dbReference>
<gene>
    <name evidence="1" type="ORF">SEMRO_2386_G325720.1</name>
</gene>
<accession>A0A9N8EVP8</accession>
<dbReference type="Gene3D" id="3.80.10.10">
    <property type="entry name" value="Ribonuclease Inhibitor"/>
    <property type="match status" value="1"/>
</dbReference>
<sequence>MENQEDDVRGDASVGAKMEFSKEANVALSPLEAARSDLADALVQFPIPRYHGRERTLQEEYNQKEREHAQWLLAVLKEHPQLAKEPFPYRSWTRADHGMYPLWHAVFVQADLEIVRAIYELFPAALLDHGAYADCFPFPFHEAAGENRVEDGPVLKFLLQKAPSLLVQRDYHYNKTPLSIYVSQLRLSRYSAQRASSRLPHTVRTMLEMHPPVLGNNKFVLGEPDTSALFRWILKTKVDAETMQYILGCPLLPARTGLLVASSNKVYNCCLSLDQIQALAILFPKWENIGFHCNISSDAFCYLLEALAKQKHDKTLYCSLMLPRLLPSSSPDDNNDNNPTQRFAKPLQELLGARSSVFKRLKFRRNCDATRREMDNAWFDMMMMTNRNDNNNQRLDELVLQQLKLKGRESLVQFLFSTNAPARLILENLEIAAPRKSSSLQVHWTRPDTCRLTTLKIQLRQGSCLQTFDGMMEEVASLPSLVLSNAIATSQVETFHVAGTKLYGSWGATTSGTGSLCNLVVFAQKEPLEWWEGLLRMIPSIPSLSSVWVRQHSGVSGVAVSGSVTEAVRGVIANNGGLESLQISGLQVDLPDLCDALAANTRLKSLQIPKSVHTEKVIACLIQVLEHNNRTLEKVGMKAGALLHRKGSDQLLYLLDLNAFGRAKATDPATTRTEFIEMLCSLLSNKKVPSSCHCRKYPKIHIVYGLLRAVPSLWSES</sequence>
<dbReference type="AlphaFoldDB" id="A0A9N8EVP8"/>
<dbReference type="EMBL" id="CAICTM010002384">
    <property type="protein sequence ID" value="CAB9529042.1"/>
    <property type="molecule type" value="Genomic_DNA"/>
</dbReference>
<proteinExistence type="predicted"/>
<organism evidence="1 2">
    <name type="scientific">Seminavis robusta</name>
    <dbReference type="NCBI Taxonomy" id="568900"/>
    <lineage>
        <taxon>Eukaryota</taxon>
        <taxon>Sar</taxon>
        <taxon>Stramenopiles</taxon>
        <taxon>Ochrophyta</taxon>
        <taxon>Bacillariophyta</taxon>
        <taxon>Bacillariophyceae</taxon>
        <taxon>Bacillariophycidae</taxon>
        <taxon>Naviculales</taxon>
        <taxon>Naviculaceae</taxon>
        <taxon>Seminavis</taxon>
    </lineage>
</organism>